<dbReference type="AlphaFoldDB" id="B9IZU3"/>
<dbReference type="HOGENOM" id="CLU_3387987_0_0_9"/>
<organism evidence="1 2">
    <name type="scientific">Bacillus cereus (strain Q1)</name>
    <dbReference type="NCBI Taxonomy" id="361100"/>
    <lineage>
        <taxon>Bacteria</taxon>
        <taxon>Bacillati</taxon>
        <taxon>Bacillota</taxon>
        <taxon>Bacilli</taxon>
        <taxon>Bacillales</taxon>
        <taxon>Bacillaceae</taxon>
        <taxon>Bacillus</taxon>
        <taxon>Bacillus cereus group</taxon>
    </lineage>
</organism>
<evidence type="ECO:0000313" key="1">
    <source>
        <dbReference type="EMBL" id="ACM12655.1"/>
    </source>
</evidence>
<dbReference type="KEGG" id="bcq:BCQ_2227"/>
<name>B9IZU3_BACCQ</name>
<protein>
    <submittedName>
        <fullName evidence="1">Uncharacterized protein</fullName>
    </submittedName>
</protein>
<dbReference type="Proteomes" id="UP000000441">
    <property type="component" value="Chromosome"/>
</dbReference>
<gene>
    <name evidence="1" type="ordered locus">BCQ_2227</name>
</gene>
<proteinExistence type="predicted"/>
<dbReference type="EMBL" id="CP000227">
    <property type="protein sequence ID" value="ACM12655.1"/>
    <property type="molecule type" value="Genomic_DNA"/>
</dbReference>
<evidence type="ECO:0000313" key="2">
    <source>
        <dbReference type="Proteomes" id="UP000000441"/>
    </source>
</evidence>
<reference evidence="1 2" key="1">
    <citation type="journal article" date="2009" name="J. Bacteriol.">
        <title>Complete genome sequence of the extremophilic Bacillus cereus strain Q1 with industrial applications.</title>
        <authorList>
            <person name="Xiong Z."/>
            <person name="Jiang Y."/>
            <person name="Qi D."/>
            <person name="Lu H."/>
            <person name="Yang F."/>
            <person name="Yang J."/>
            <person name="Chen L."/>
            <person name="Sun L."/>
            <person name="Xu X."/>
            <person name="Xue Y."/>
            <person name="Zhu Y."/>
            <person name="Jin Q."/>
        </authorList>
    </citation>
    <scope>NUCLEOTIDE SEQUENCE [LARGE SCALE GENOMIC DNA]</scope>
    <source>
        <strain evidence="1 2">Q1</strain>
    </source>
</reference>
<sequence length="32" mass="3554">MKLRKGMKRWDGDIPQGIANGVMDGFVLYTVG</sequence>
<accession>B9IZU3</accession>